<dbReference type="Proteomes" id="UP000268094">
    <property type="component" value="Unassembled WGS sequence"/>
</dbReference>
<proteinExistence type="predicted"/>
<gene>
    <name evidence="1" type="ORF">D7V88_39510</name>
</gene>
<protein>
    <submittedName>
        <fullName evidence="1">Uncharacterized protein</fullName>
    </submittedName>
</protein>
<comment type="caution">
    <text evidence="1">The sequence shown here is derived from an EMBL/GenBank/DDBJ whole genome shotgun (WGS) entry which is preliminary data.</text>
</comment>
<dbReference type="EMBL" id="RAVZ01000531">
    <property type="protein sequence ID" value="RKG70902.1"/>
    <property type="molecule type" value="Genomic_DNA"/>
</dbReference>
<reference evidence="2" key="1">
    <citation type="submission" date="2018-09" db="EMBL/GenBank/DDBJ databases">
        <authorList>
            <person name="Livingstone P.G."/>
            <person name="Whitworth D.E."/>
        </authorList>
    </citation>
    <scope>NUCLEOTIDE SEQUENCE [LARGE SCALE GENOMIC DNA]</scope>
    <source>
        <strain evidence="2">CA054A</strain>
    </source>
</reference>
<accession>A0A3A8HHT3</accession>
<dbReference type="AlphaFoldDB" id="A0A3A8HHT3"/>
<sequence length="159" mass="17801">MQSERPECTWFVKPLHERPDFRLIAAFLWGDLHNIDSDGDSHNPASRSWTWLYLSSRERAGQRVDLGMEEGAEACMRIRSEVPWLAAAVAYFLAMEGTSQVRRGDDTAWDDASSCVKGAGPFDLGAAMERARVSVWRESTLEDPYPNLRRSRAPAGGPS</sequence>
<evidence type="ECO:0000313" key="2">
    <source>
        <dbReference type="Proteomes" id="UP000268094"/>
    </source>
</evidence>
<keyword evidence="2" id="KW-1185">Reference proteome</keyword>
<organism evidence="1 2">
    <name type="scientific">Corallococcus terminator</name>
    <dbReference type="NCBI Taxonomy" id="2316733"/>
    <lineage>
        <taxon>Bacteria</taxon>
        <taxon>Pseudomonadati</taxon>
        <taxon>Myxococcota</taxon>
        <taxon>Myxococcia</taxon>
        <taxon>Myxococcales</taxon>
        <taxon>Cystobacterineae</taxon>
        <taxon>Myxococcaceae</taxon>
        <taxon>Corallococcus</taxon>
    </lineage>
</organism>
<name>A0A3A8HHT3_9BACT</name>
<evidence type="ECO:0000313" key="1">
    <source>
        <dbReference type="EMBL" id="RKG70902.1"/>
    </source>
</evidence>